<evidence type="ECO:0000313" key="2">
    <source>
        <dbReference type="Proteomes" id="UP001054945"/>
    </source>
</evidence>
<comment type="caution">
    <text evidence="1">The sequence shown here is derived from an EMBL/GenBank/DDBJ whole genome shotgun (WGS) entry which is preliminary data.</text>
</comment>
<proteinExistence type="predicted"/>
<evidence type="ECO:0000313" key="1">
    <source>
        <dbReference type="EMBL" id="GIY13280.1"/>
    </source>
</evidence>
<reference evidence="1 2" key="1">
    <citation type="submission" date="2021-06" db="EMBL/GenBank/DDBJ databases">
        <title>Caerostris extrusa draft genome.</title>
        <authorList>
            <person name="Kono N."/>
            <person name="Arakawa K."/>
        </authorList>
    </citation>
    <scope>NUCLEOTIDE SEQUENCE [LARGE SCALE GENOMIC DNA]</scope>
</reference>
<protein>
    <submittedName>
        <fullName evidence="1">Uncharacterized protein</fullName>
    </submittedName>
</protein>
<organism evidence="1 2">
    <name type="scientific">Caerostris extrusa</name>
    <name type="common">Bark spider</name>
    <name type="synonym">Caerostris bankana</name>
    <dbReference type="NCBI Taxonomy" id="172846"/>
    <lineage>
        <taxon>Eukaryota</taxon>
        <taxon>Metazoa</taxon>
        <taxon>Ecdysozoa</taxon>
        <taxon>Arthropoda</taxon>
        <taxon>Chelicerata</taxon>
        <taxon>Arachnida</taxon>
        <taxon>Araneae</taxon>
        <taxon>Araneomorphae</taxon>
        <taxon>Entelegynae</taxon>
        <taxon>Araneoidea</taxon>
        <taxon>Araneidae</taxon>
        <taxon>Caerostris</taxon>
    </lineage>
</organism>
<name>A0AAV4QYT0_CAEEX</name>
<dbReference type="Proteomes" id="UP001054945">
    <property type="component" value="Unassembled WGS sequence"/>
</dbReference>
<dbReference type="EMBL" id="BPLR01006913">
    <property type="protein sequence ID" value="GIY13280.1"/>
    <property type="molecule type" value="Genomic_DNA"/>
</dbReference>
<keyword evidence="2" id="KW-1185">Reference proteome</keyword>
<accession>A0AAV4QYT0</accession>
<dbReference type="AlphaFoldDB" id="A0AAV4QYT0"/>
<sequence length="136" mass="15548">MLPNACTKRITCIRRNPGKILDVTSRPRPRGAKCLTAHYYCAERVTYGCKHCLAVYGTLTVPTSAPDDSRSPEPAICFSDVLCRREIEREKLTLNELLRSQLRKRESEREKLKFRELTPTLSVTDVAMQLEHVKEA</sequence>
<gene>
    <name evidence="1" type="ORF">CEXT_298741</name>
</gene>